<feature type="region of interest" description="Disordered" evidence="1">
    <location>
        <begin position="1"/>
        <end position="24"/>
    </location>
</feature>
<feature type="non-terminal residue" evidence="2">
    <location>
        <position position="56"/>
    </location>
</feature>
<protein>
    <submittedName>
        <fullName evidence="2">Uncharacterized protein</fullName>
    </submittedName>
</protein>
<dbReference type="EMBL" id="LAZR01014192">
    <property type="protein sequence ID" value="KKM18566.1"/>
    <property type="molecule type" value="Genomic_DNA"/>
</dbReference>
<dbReference type="AlphaFoldDB" id="A0A0F9HT60"/>
<gene>
    <name evidence="2" type="ORF">LCGC14_1664360</name>
</gene>
<reference evidence="2" key="1">
    <citation type="journal article" date="2015" name="Nature">
        <title>Complex archaea that bridge the gap between prokaryotes and eukaryotes.</title>
        <authorList>
            <person name="Spang A."/>
            <person name="Saw J.H."/>
            <person name="Jorgensen S.L."/>
            <person name="Zaremba-Niedzwiedzka K."/>
            <person name="Martijn J."/>
            <person name="Lind A.E."/>
            <person name="van Eijk R."/>
            <person name="Schleper C."/>
            <person name="Guy L."/>
            <person name="Ettema T.J."/>
        </authorList>
    </citation>
    <scope>NUCLEOTIDE SEQUENCE</scope>
</reference>
<proteinExistence type="predicted"/>
<name>A0A0F9HT60_9ZZZZ</name>
<sequence>MAADERCSHQERDERDKYGPSPLAKPLATYIEHRQAMQRLTTEAMGVPRWLAPQKS</sequence>
<evidence type="ECO:0000256" key="1">
    <source>
        <dbReference type="SAM" id="MobiDB-lite"/>
    </source>
</evidence>
<comment type="caution">
    <text evidence="2">The sequence shown here is derived from an EMBL/GenBank/DDBJ whole genome shotgun (WGS) entry which is preliminary data.</text>
</comment>
<organism evidence="2">
    <name type="scientific">marine sediment metagenome</name>
    <dbReference type="NCBI Taxonomy" id="412755"/>
    <lineage>
        <taxon>unclassified sequences</taxon>
        <taxon>metagenomes</taxon>
        <taxon>ecological metagenomes</taxon>
    </lineage>
</organism>
<feature type="compositionally biased region" description="Basic and acidic residues" evidence="1">
    <location>
        <begin position="1"/>
        <end position="18"/>
    </location>
</feature>
<accession>A0A0F9HT60</accession>
<evidence type="ECO:0000313" key="2">
    <source>
        <dbReference type="EMBL" id="KKM18566.1"/>
    </source>
</evidence>